<evidence type="ECO:0000256" key="1">
    <source>
        <dbReference type="ARBA" id="ARBA00001961"/>
    </source>
</evidence>
<evidence type="ECO:0000256" key="4">
    <source>
        <dbReference type="ARBA" id="ARBA00023002"/>
    </source>
</evidence>
<dbReference type="GO" id="GO:0005783">
    <property type="term" value="C:endoplasmic reticulum"/>
    <property type="evidence" value="ECO:0007669"/>
    <property type="project" value="TreeGrafter"/>
</dbReference>
<dbReference type="GO" id="GO:0005506">
    <property type="term" value="F:iron ion binding"/>
    <property type="evidence" value="ECO:0007669"/>
    <property type="project" value="InterPro"/>
</dbReference>
<feature type="transmembrane region" description="Helical" evidence="6">
    <location>
        <begin position="149"/>
        <end position="171"/>
    </location>
</feature>
<dbReference type="InterPro" id="IPR044862">
    <property type="entry name" value="Pro_4_hyd_alph_FE2OG_OXY"/>
</dbReference>
<accession>A0A6V2N3K0</accession>
<dbReference type="EMBL" id="HBNS01049894">
    <property type="protein sequence ID" value="CAE4650981.1"/>
    <property type="molecule type" value="Transcribed_RNA"/>
</dbReference>
<name>A0A6V2N3K0_9STRA</name>
<dbReference type="PANTHER" id="PTHR10869">
    <property type="entry name" value="PROLYL 4-HYDROXYLASE ALPHA SUBUNIT"/>
    <property type="match status" value="1"/>
</dbReference>
<dbReference type="GO" id="GO:0031418">
    <property type="term" value="F:L-ascorbic acid binding"/>
    <property type="evidence" value="ECO:0007669"/>
    <property type="project" value="InterPro"/>
</dbReference>
<dbReference type="InterPro" id="IPR045054">
    <property type="entry name" value="P4HA-like"/>
</dbReference>
<sequence>MTICTTTKSLLLPIAIITTTTTTEAFTTLHPIPKLHIPKSTSSLSIATDSPPAIGTRISINESFPNLQQIYSNPDIFLIPNFLDNASCQDLISRAKEKTLQPSPVAYAGWTTDFKDLVELAMKGPVSWLAILGAWLQTKDDTTASQIDLVIHMVQNFGILLLVAVVGIGIFTKSRADGLQKLRTSTSTTLDDLDNENSGTTVFVKQSALLFGGGEDNVGTTSPAKEARLFEAPTVIRYESGQVLAPHYDANRSAETEDANRGGQTLATLLVYLNDVEEGGLTRFGKLPARTTTTSTTKHSDETSLTIQPTMGDALLFFPADADGNFDERTEHEGCPAVDEKWIARIWRHMNRVPPPFGLSEDALANV</sequence>
<keyword evidence="6" id="KW-0812">Transmembrane</keyword>
<evidence type="ECO:0000256" key="3">
    <source>
        <dbReference type="ARBA" id="ARBA00022964"/>
    </source>
</evidence>
<evidence type="ECO:0000256" key="7">
    <source>
        <dbReference type="SAM" id="SignalP"/>
    </source>
</evidence>
<organism evidence="9">
    <name type="scientific">Ditylum brightwellii</name>
    <dbReference type="NCBI Taxonomy" id="49249"/>
    <lineage>
        <taxon>Eukaryota</taxon>
        <taxon>Sar</taxon>
        <taxon>Stramenopiles</taxon>
        <taxon>Ochrophyta</taxon>
        <taxon>Bacillariophyta</taxon>
        <taxon>Mediophyceae</taxon>
        <taxon>Lithodesmiophycidae</taxon>
        <taxon>Lithodesmiales</taxon>
        <taxon>Lithodesmiaceae</taxon>
        <taxon>Ditylum</taxon>
    </lineage>
</organism>
<dbReference type="PROSITE" id="PS51471">
    <property type="entry name" value="FE2OG_OXY"/>
    <property type="match status" value="1"/>
</dbReference>
<evidence type="ECO:0000313" key="9">
    <source>
        <dbReference type="EMBL" id="CAE4650981.1"/>
    </source>
</evidence>
<evidence type="ECO:0000256" key="5">
    <source>
        <dbReference type="ARBA" id="ARBA00023004"/>
    </source>
</evidence>
<evidence type="ECO:0000259" key="8">
    <source>
        <dbReference type="PROSITE" id="PS51471"/>
    </source>
</evidence>
<dbReference type="GO" id="GO:0004656">
    <property type="term" value="F:procollagen-proline 4-dioxygenase activity"/>
    <property type="evidence" value="ECO:0007669"/>
    <property type="project" value="TreeGrafter"/>
</dbReference>
<keyword evidence="6" id="KW-0472">Membrane</keyword>
<keyword evidence="6" id="KW-1133">Transmembrane helix</keyword>
<keyword evidence="4" id="KW-0560">Oxidoreductase</keyword>
<evidence type="ECO:0000256" key="6">
    <source>
        <dbReference type="SAM" id="Phobius"/>
    </source>
</evidence>
<keyword evidence="3" id="KW-0223">Dioxygenase</keyword>
<dbReference type="InterPro" id="IPR006620">
    <property type="entry name" value="Pro_4_hyd_alph"/>
</dbReference>
<evidence type="ECO:0000256" key="2">
    <source>
        <dbReference type="ARBA" id="ARBA00022723"/>
    </source>
</evidence>
<dbReference type="SMART" id="SM00702">
    <property type="entry name" value="P4Hc"/>
    <property type="match status" value="1"/>
</dbReference>
<keyword evidence="7" id="KW-0732">Signal</keyword>
<gene>
    <name evidence="9" type="ORF">DBRI00130_LOCUS37777</name>
</gene>
<feature type="signal peptide" evidence="7">
    <location>
        <begin position="1"/>
        <end position="25"/>
    </location>
</feature>
<keyword evidence="2" id="KW-0479">Metal-binding</keyword>
<dbReference type="Gene3D" id="2.60.120.620">
    <property type="entry name" value="q2cbj1_9rhob like domain"/>
    <property type="match status" value="1"/>
</dbReference>
<comment type="cofactor">
    <cofactor evidence="1">
        <name>L-ascorbate</name>
        <dbReference type="ChEBI" id="CHEBI:38290"/>
    </cofactor>
</comment>
<dbReference type="Pfam" id="PF13640">
    <property type="entry name" value="2OG-FeII_Oxy_3"/>
    <property type="match status" value="1"/>
</dbReference>
<dbReference type="AlphaFoldDB" id="A0A6V2N3K0"/>
<dbReference type="PANTHER" id="PTHR10869:SF226">
    <property type="entry name" value="PROLYL 4-HYDROXYLASE ALPHA SUBUNIT DOMAIN-CONTAINING PROTEIN"/>
    <property type="match status" value="1"/>
</dbReference>
<reference evidence="9" key="1">
    <citation type="submission" date="2021-01" db="EMBL/GenBank/DDBJ databases">
        <authorList>
            <person name="Corre E."/>
            <person name="Pelletier E."/>
            <person name="Niang G."/>
            <person name="Scheremetjew M."/>
            <person name="Finn R."/>
            <person name="Kale V."/>
            <person name="Holt S."/>
            <person name="Cochrane G."/>
            <person name="Meng A."/>
            <person name="Brown T."/>
            <person name="Cohen L."/>
        </authorList>
    </citation>
    <scope>NUCLEOTIDE SEQUENCE</scope>
    <source>
        <strain evidence="9">GSO104</strain>
    </source>
</reference>
<dbReference type="InterPro" id="IPR005123">
    <property type="entry name" value="Oxoglu/Fe-dep_dioxygenase_dom"/>
</dbReference>
<feature type="domain" description="Fe2OG dioxygenase" evidence="8">
    <location>
        <begin position="229"/>
        <end position="350"/>
    </location>
</feature>
<protein>
    <recommendedName>
        <fullName evidence="8">Fe2OG dioxygenase domain-containing protein</fullName>
    </recommendedName>
</protein>
<proteinExistence type="predicted"/>
<keyword evidence="5" id="KW-0408">Iron</keyword>
<feature type="chain" id="PRO_5030160930" description="Fe2OG dioxygenase domain-containing protein" evidence="7">
    <location>
        <begin position="26"/>
        <end position="367"/>
    </location>
</feature>